<dbReference type="InterPro" id="IPR036388">
    <property type="entry name" value="WH-like_DNA-bd_sf"/>
</dbReference>
<dbReference type="InterPro" id="IPR040134">
    <property type="entry name" value="PSMD12/CSN4"/>
</dbReference>
<dbReference type="InterPro" id="IPR054559">
    <property type="entry name" value="PSMD12-CSN4-like_N"/>
</dbReference>
<evidence type="ECO:0000256" key="1">
    <source>
        <dbReference type="ARBA" id="ARBA00004123"/>
    </source>
</evidence>
<dbReference type="PANTHER" id="PTHR10855:SF2">
    <property type="entry name" value="COP9 SIGNALOSOME COMPLEX SUBUNIT 4"/>
    <property type="match status" value="1"/>
</dbReference>
<dbReference type="InterPro" id="IPR000717">
    <property type="entry name" value="PCI_dom"/>
</dbReference>
<dbReference type="Pfam" id="PF01399">
    <property type="entry name" value="PCI"/>
    <property type="match status" value="1"/>
</dbReference>
<evidence type="ECO:0000256" key="6">
    <source>
        <dbReference type="ARBA" id="ARBA00022790"/>
    </source>
</evidence>
<accession>A0A4T0I1Q9</accession>
<evidence type="ECO:0000313" key="9">
    <source>
        <dbReference type="EMBL" id="TIB11889.1"/>
    </source>
</evidence>
<comment type="similarity">
    <text evidence="3">Belongs to the CSN4 family.</text>
</comment>
<evidence type="ECO:0000256" key="7">
    <source>
        <dbReference type="ARBA" id="ARBA00023242"/>
    </source>
</evidence>
<name>A0A4T0I1Q9_WALIC</name>
<reference evidence="9 10" key="1">
    <citation type="submission" date="2019-03" db="EMBL/GenBank/DDBJ databases">
        <title>Sequencing 23 genomes of Wallemia ichthyophaga.</title>
        <authorList>
            <person name="Gostincar C."/>
        </authorList>
    </citation>
    <scope>NUCLEOTIDE SEQUENCE [LARGE SCALE GENOMIC DNA]</scope>
    <source>
        <strain evidence="9 10">EXF-8621</strain>
    </source>
</reference>
<feature type="domain" description="PCI" evidence="8">
    <location>
        <begin position="171"/>
        <end position="351"/>
    </location>
</feature>
<evidence type="ECO:0000256" key="5">
    <source>
        <dbReference type="ARBA" id="ARBA00022490"/>
    </source>
</evidence>
<sequence>MTSIEEIIDAKNYTLLFEQLDGNIADTLNSILSSNYNLIQKKSVVEQCTEHLIKSGLVENIASACDILSHYSLYDHLNNQLHIQASDLYFNADDLSSAANELTKLNFDLLESIDSKLDTYIKIVRLYLEVDDSISSESYLNKAATVIHTTTNKSLILSFKLSQARILDYKRDFIRSATIFQQLSYEADLDYEDRLSSLSAAIVTAILAPAGPKRSRILASLYRDERSRSTQHHIILEKVFLERILSADDIASFAEHLSAHQIAQISYTHNNVDEQGAKHTPTNVLERAMIEHNLLAASKIFDNITFTRLGALLNLSSYGAETIASTMIVQSRLEAYIDQVDAVIVFTPSHATHEGDLGGAAHVAAAQEDDRQFEAAYAPHTHGWDAQIKSVASLIEATAAKIEEKGPFHCVQLVCVLYFSIVRSVAWMTGSSERMLARTLTRDDIAAEIVINAHVVHAKEDVIHTEEEALKDEPSERHNAYFHIKTYLTVVA</sequence>
<dbReference type="AlphaFoldDB" id="A0A4T0I1Q9"/>
<evidence type="ECO:0000259" key="8">
    <source>
        <dbReference type="PROSITE" id="PS50250"/>
    </source>
</evidence>
<dbReference type="GO" id="GO:0005829">
    <property type="term" value="C:cytosol"/>
    <property type="evidence" value="ECO:0007669"/>
    <property type="project" value="TreeGrafter"/>
</dbReference>
<evidence type="ECO:0000256" key="3">
    <source>
        <dbReference type="ARBA" id="ARBA00010417"/>
    </source>
</evidence>
<evidence type="ECO:0000313" key="10">
    <source>
        <dbReference type="Proteomes" id="UP000306954"/>
    </source>
</evidence>
<dbReference type="Proteomes" id="UP000306954">
    <property type="component" value="Unassembled WGS sequence"/>
</dbReference>
<dbReference type="EMBL" id="SPOF01000021">
    <property type="protein sequence ID" value="TIB11889.1"/>
    <property type="molecule type" value="Genomic_DNA"/>
</dbReference>
<dbReference type="InterPro" id="IPR036390">
    <property type="entry name" value="WH_DNA-bd_sf"/>
</dbReference>
<dbReference type="PROSITE" id="PS50250">
    <property type="entry name" value="PCI"/>
    <property type="match status" value="1"/>
</dbReference>
<organism evidence="9 10">
    <name type="scientific">Wallemia ichthyophaga</name>
    <dbReference type="NCBI Taxonomy" id="245174"/>
    <lineage>
        <taxon>Eukaryota</taxon>
        <taxon>Fungi</taxon>
        <taxon>Dikarya</taxon>
        <taxon>Basidiomycota</taxon>
        <taxon>Wallemiomycotina</taxon>
        <taxon>Wallemiomycetes</taxon>
        <taxon>Wallemiales</taxon>
        <taxon>Wallemiaceae</taxon>
        <taxon>Wallemia</taxon>
    </lineage>
</organism>
<protein>
    <recommendedName>
        <fullName evidence="4">COP9 signalosome complex subunit 4</fullName>
    </recommendedName>
</protein>
<dbReference type="Gene3D" id="1.10.10.10">
    <property type="entry name" value="Winged helix-like DNA-binding domain superfamily/Winged helix DNA-binding domain"/>
    <property type="match status" value="1"/>
</dbReference>
<comment type="caution">
    <text evidence="9">The sequence shown here is derived from an EMBL/GenBank/DDBJ whole genome shotgun (WGS) entry which is preliminary data.</text>
</comment>
<comment type="subcellular location">
    <subcellularLocation>
        <location evidence="2">Cytoplasm</location>
    </subcellularLocation>
    <subcellularLocation>
        <location evidence="1">Nucleus</location>
    </subcellularLocation>
</comment>
<keyword evidence="5" id="KW-0963">Cytoplasm</keyword>
<keyword evidence="6" id="KW-0736">Signalosome</keyword>
<evidence type="ECO:0000256" key="4">
    <source>
        <dbReference type="ARBA" id="ARBA00014881"/>
    </source>
</evidence>
<dbReference type="SMART" id="SM00088">
    <property type="entry name" value="PINT"/>
    <property type="match status" value="1"/>
</dbReference>
<proteinExistence type="inferred from homology"/>
<evidence type="ECO:0000256" key="2">
    <source>
        <dbReference type="ARBA" id="ARBA00004496"/>
    </source>
</evidence>
<gene>
    <name evidence="9" type="ORF">E3P90_02272</name>
</gene>
<dbReference type="Pfam" id="PF22241">
    <property type="entry name" value="PSMD12-CSN4_N"/>
    <property type="match status" value="1"/>
</dbReference>
<keyword evidence="7" id="KW-0539">Nucleus</keyword>
<dbReference type="SUPFAM" id="SSF46785">
    <property type="entry name" value="Winged helix' DNA-binding domain"/>
    <property type="match status" value="1"/>
</dbReference>
<dbReference type="GO" id="GO:0008180">
    <property type="term" value="C:COP9 signalosome"/>
    <property type="evidence" value="ECO:0007669"/>
    <property type="project" value="UniProtKB-KW"/>
</dbReference>
<dbReference type="PANTHER" id="PTHR10855">
    <property type="entry name" value="26S PROTEASOME NON-ATPASE REGULATORY SUBUNIT 12/COP9 SIGNALOSOME COMPLEX SUBUNIT 4"/>
    <property type="match status" value="1"/>
</dbReference>